<evidence type="ECO:0000256" key="1">
    <source>
        <dbReference type="ARBA" id="ARBA00009108"/>
    </source>
</evidence>
<protein>
    <submittedName>
        <fullName evidence="4">Uncharacterized protein YlxW (UPF0749 family)</fullName>
    </submittedName>
</protein>
<reference evidence="4 5" key="1">
    <citation type="submission" date="2018-06" db="EMBL/GenBank/DDBJ databases">
        <title>Genomic Encyclopedia of Type Strains, Phase III (KMG-III): the genomes of soil and plant-associated and newly described type strains.</title>
        <authorList>
            <person name="Whitman W."/>
        </authorList>
    </citation>
    <scope>NUCLEOTIDE SEQUENCE [LARGE SCALE GENOMIC DNA]</scope>
    <source>
        <strain evidence="4 5">CGMCC 4.7090</strain>
    </source>
</reference>
<gene>
    <name evidence="4" type="ORF">B0I29_110106</name>
</gene>
<organism evidence="4 5">
    <name type="scientific">Actinoplanes lutulentus</name>
    <dbReference type="NCBI Taxonomy" id="1287878"/>
    <lineage>
        <taxon>Bacteria</taxon>
        <taxon>Bacillati</taxon>
        <taxon>Actinomycetota</taxon>
        <taxon>Actinomycetes</taxon>
        <taxon>Micromonosporales</taxon>
        <taxon>Micromonosporaceae</taxon>
        <taxon>Actinoplanes</taxon>
    </lineage>
</organism>
<dbReference type="Gene3D" id="3.30.70.1880">
    <property type="entry name" value="Protein of unknown function DUF881"/>
    <property type="match status" value="1"/>
</dbReference>
<dbReference type="PANTHER" id="PTHR37313:SF4">
    <property type="entry name" value="CONSERVED MEMBRANE PROTEIN-RELATED"/>
    <property type="match status" value="1"/>
</dbReference>
<dbReference type="GO" id="GO:0005886">
    <property type="term" value="C:plasma membrane"/>
    <property type="evidence" value="ECO:0007669"/>
    <property type="project" value="TreeGrafter"/>
</dbReference>
<evidence type="ECO:0000313" key="4">
    <source>
        <dbReference type="EMBL" id="RAK35353.1"/>
    </source>
</evidence>
<dbReference type="AlphaFoldDB" id="A0A327Z9Y1"/>
<evidence type="ECO:0000256" key="3">
    <source>
        <dbReference type="SAM" id="Phobius"/>
    </source>
</evidence>
<dbReference type="Pfam" id="PF05949">
    <property type="entry name" value="DUF881"/>
    <property type="match status" value="1"/>
</dbReference>
<feature type="transmembrane region" description="Helical" evidence="3">
    <location>
        <begin position="46"/>
        <end position="66"/>
    </location>
</feature>
<name>A0A327Z9Y1_9ACTN</name>
<evidence type="ECO:0000256" key="2">
    <source>
        <dbReference type="SAM" id="Coils"/>
    </source>
</evidence>
<keyword evidence="2" id="KW-0175">Coiled coil</keyword>
<evidence type="ECO:0000313" key="5">
    <source>
        <dbReference type="Proteomes" id="UP000249341"/>
    </source>
</evidence>
<proteinExistence type="inferred from homology"/>
<comment type="caution">
    <text evidence="4">The sequence shown here is derived from an EMBL/GenBank/DDBJ whole genome shotgun (WGS) entry which is preliminary data.</text>
</comment>
<keyword evidence="3" id="KW-0472">Membrane</keyword>
<accession>A0A327Z9Y1</accession>
<feature type="coiled-coil region" evidence="2">
    <location>
        <begin position="86"/>
        <end position="113"/>
    </location>
</feature>
<comment type="similarity">
    <text evidence="1">Belongs to the UPF0749 family.</text>
</comment>
<dbReference type="EMBL" id="QLMJ01000010">
    <property type="protein sequence ID" value="RAK35353.1"/>
    <property type="molecule type" value="Genomic_DNA"/>
</dbReference>
<keyword evidence="3" id="KW-1133">Transmembrane helix</keyword>
<dbReference type="InterPro" id="IPR010273">
    <property type="entry name" value="DUF881"/>
</dbReference>
<sequence>MVFPAGSDGIEGRDNAHDGAGGASWRLVLRRAARGLRPRRNHKKSIWSAGVPLIALAAGLLFTTSATTADGTALRDDRRPQLAQLITEKRERLAASEKRAAKLLAEVDDETARLAQVDQPVKIASENADAIREPAGFTALRGPGLTVSLNDSPRRGSDFAENAPDNDDLVVHQGDVQAVVNALWAGGAEAMTIMDVRVISTSAVRCVGNTLLLHGQVFSPPFKITAIGEPTAMSRALDSADGVRQFREAVADFGLGYTEKVEKNVTVQAYDGSTDLRSAQAAQ</sequence>
<keyword evidence="3" id="KW-0812">Transmembrane</keyword>
<keyword evidence="5" id="KW-1185">Reference proteome</keyword>
<dbReference type="Proteomes" id="UP000249341">
    <property type="component" value="Unassembled WGS sequence"/>
</dbReference>
<dbReference type="PANTHER" id="PTHR37313">
    <property type="entry name" value="UPF0749 PROTEIN RV1825"/>
    <property type="match status" value="1"/>
</dbReference>